<name>A0A953M321_9BACT</name>
<dbReference type="GO" id="GO:0051301">
    <property type="term" value="P:cell division"/>
    <property type="evidence" value="ECO:0007669"/>
    <property type="project" value="UniProtKB-KW"/>
</dbReference>
<comment type="subcellular location">
    <subcellularLocation>
        <location evidence="10 11">Cytoplasm</location>
    </subcellularLocation>
</comment>
<dbReference type="Gene3D" id="3.90.190.20">
    <property type="entry name" value="Mur ligase, C-terminal domain"/>
    <property type="match status" value="1"/>
</dbReference>
<dbReference type="PANTHER" id="PTHR43024">
    <property type="entry name" value="UDP-N-ACETYLMURAMOYL-TRIPEPTIDE--D-ALANYL-D-ALANINE LIGASE"/>
    <property type="match status" value="1"/>
</dbReference>
<dbReference type="InterPro" id="IPR036615">
    <property type="entry name" value="Mur_ligase_C_dom_sf"/>
</dbReference>
<dbReference type="InterPro" id="IPR000713">
    <property type="entry name" value="Mur_ligase_N"/>
</dbReference>
<evidence type="ECO:0000256" key="2">
    <source>
        <dbReference type="ARBA" id="ARBA00022598"/>
    </source>
</evidence>
<reference evidence="15" key="2">
    <citation type="submission" date="2021-08" db="EMBL/GenBank/DDBJ databases">
        <authorList>
            <person name="Dalcin Martins P."/>
        </authorList>
    </citation>
    <scope>NUCLEOTIDE SEQUENCE</scope>
    <source>
        <strain evidence="15">MAG_39</strain>
    </source>
</reference>
<dbReference type="SUPFAM" id="SSF63418">
    <property type="entry name" value="MurE/MurF N-terminal domain"/>
    <property type="match status" value="1"/>
</dbReference>
<sequence>MIRIEDIIEATGGKILSEGKRAFSGICIDSRTIQEGDLFVALKGERFDGHDFVADALRKGAGALLHCNAQCAMGGEEKDGGLRSADYTGGKTVVLVDDTLRALQDLARFLRKRFGGLVIGVVGSNGKTTTKELTASILGTRGPVHKTTGNLNNHIGMPLSLTRMEEGVAAMVLEMGTNRPGDVKELCGIALPDIGVITNIGYEHLEGFGSLEKVRDAEMEILPYVKKLVVNADDRFLLGGIGAGFAGERITFGIETRNADVSASDVRLSDEGVHFTLRVGREQVAIRSHLSGYFNVYNSLAAAAAAYAAGFRPEEIRRGLEAFEGVKMRFEIRRQRGVTILNDSYNANPSSMEVSVRELARRVSLRDRASGRAIAVLGDMLELGDYAVPSHRELGRKLSQEPVDIFIGVGPLMALAVEEFGEKGMHRDTSREAGIELAKMVREGDIVLIKGSRGMRMERVLTALEEEVGPPVEEMKGKGE</sequence>
<dbReference type="InterPro" id="IPR051046">
    <property type="entry name" value="MurCDEF_CellWall_CoF430Synth"/>
</dbReference>
<dbReference type="AlphaFoldDB" id="A0A953M321"/>
<dbReference type="EC" id="6.3.2.10" evidence="10 11"/>
<evidence type="ECO:0000256" key="4">
    <source>
        <dbReference type="ARBA" id="ARBA00022741"/>
    </source>
</evidence>
<dbReference type="GO" id="GO:0071555">
    <property type="term" value="P:cell wall organization"/>
    <property type="evidence" value="ECO:0007669"/>
    <property type="project" value="UniProtKB-KW"/>
</dbReference>
<feature type="domain" description="Mur ligase N-terminal catalytic" evidence="12">
    <location>
        <begin position="24"/>
        <end position="107"/>
    </location>
</feature>
<dbReference type="InterPro" id="IPR035911">
    <property type="entry name" value="MurE/MurF_N"/>
</dbReference>
<evidence type="ECO:0000259" key="12">
    <source>
        <dbReference type="Pfam" id="PF01225"/>
    </source>
</evidence>
<dbReference type="Pfam" id="PF08245">
    <property type="entry name" value="Mur_ligase_M"/>
    <property type="match status" value="1"/>
</dbReference>
<evidence type="ECO:0000256" key="9">
    <source>
        <dbReference type="ARBA" id="ARBA00023316"/>
    </source>
</evidence>
<evidence type="ECO:0000259" key="14">
    <source>
        <dbReference type="Pfam" id="PF08245"/>
    </source>
</evidence>
<keyword evidence="8 10" id="KW-0131">Cell cycle</keyword>
<organism evidence="15 16">
    <name type="scientific">Candidatus Nitrobium versatile</name>
    <dbReference type="NCBI Taxonomy" id="2884831"/>
    <lineage>
        <taxon>Bacteria</taxon>
        <taxon>Pseudomonadati</taxon>
        <taxon>Nitrospirota</taxon>
        <taxon>Nitrospiria</taxon>
        <taxon>Nitrospirales</taxon>
        <taxon>Nitrospiraceae</taxon>
        <taxon>Candidatus Nitrobium</taxon>
    </lineage>
</organism>
<dbReference type="GO" id="GO:0047480">
    <property type="term" value="F:UDP-N-acetylmuramoyl-tripeptide-D-alanyl-D-alanine ligase activity"/>
    <property type="evidence" value="ECO:0007669"/>
    <property type="project" value="UniProtKB-UniRule"/>
</dbReference>
<dbReference type="GO" id="GO:0008360">
    <property type="term" value="P:regulation of cell shape"/>
    <property type="evidence" value="ECO:0007669"/>
    <property type="project" value="UniProtKB-KW"/>
</dbReference>
<keyword evidence="6 10" id="KW-0133">Cell shape</keyword>
<dbReference type="NCBIfam" id="TIGR01143">
    <property type="entry name" value="murF"/>
    <property type="match status" value="1"/>
</dbReference>
<evidence type="ECO:0000256" key="7">
    <source>
        <dbReference type="ARBA" id="ARBA00022984"/>
    </source>
</evidence>
<keyword evidence="4 10" id="KW-0547">Nucleotide-binding</keyword>
<evidence type="ECO:0000256" key="6">
    <source>
        <dbReference type="ARBA" id="ARBA00022960"/>
    </source>
</evidence>
<dbReference type="InterPro" id="IPR013221">
    <property type="entry name" value="Mur_ligase_cen"/>
</dbReference>
<dbReference type="InterPro" id="IPR004101">
    <property type="entry name" value="Mur_ligase_C"/>
</dbReference>
<reference evidence="15" key="1">
    <citation type="journal article" date="2021" name="bioRxiv">
        <title>Unraveling nitrogen, sulfur and carbon metabolic pathways and microbial community transcriptional responses to substrate deprivation and toxicity stresses in a bioreactor mimicking anoxic brackish coastal sediment conditions.</title>
        <authorList>
            <person name="Martins P.D."/>
            <person name="Echeveste M.J."/>
            <person name="Arshad A."/>
            <person name="Kurth J."/>
            <person name="Ouboter H."/>
            <person name="Jetten M.S.M."/>
            <person name="Welte C.U."/>
        </authorList>
    </citation>
    <scope>NUCLEOTIDE SEQUENCE</scope>
    <source>
        <strain evidence="15">MAG_39</strain>
    </source>
</reference>
<dbReference type="Proteomes" id="UP000705867">
    <property type="component" value="Unassembled WGS sequence"/>
</dbReference>
<feature type="domain" description="Mur ligase C-terminal" evidence="13">
    <location>
        <begin position="328"/>
        <end position="453"/>
    </location>
</feature>
<evidence type="ECO:0000256" key="11">
    <source>
        <dbReference type="RuleBase" id="RU004136"/>
    </source>
</evidence>
<comment type="function">
    <text evidence="10 11">Involved in cell wall formation. Catalyzes the final step in the synthesis of UDP-N-acetylmuramoyl-pentapeptide, the precursor of murein.</text>
</comment>
<dbReference type="GO" id="GO:0005737">
    <property type="term" value="C:cytoplasm"/>
    <property type="evidence" value="ECO:0007669"/>
    <property type="project" value="UniProtKB-SubCell"/>
</dbReference>
<gene>
    <name evidence="10" type="primary">murF</name>
    <name evidence="15" type="ORF">K8I29_17800</name>
</gene>
<keyword evidence="5 10" id="KW-0067">ATP-binding</keyword>
<evidence type="ECO:0000256" key="3">
    <source>
        <dbReference type="ARBA" id="ARBA00022618"/>
    </source>
</evidence>
<dbReference type="Pfam" id="PF01225">
    <property type="entry name" value="Mur_ligase"/>
    <property type="match status" value="1"/>
</dbReference>
<keyword evidence="3 10" id="KW-0132">Cell division</keyword>
<keyword evidence="2 10" id="KW-0436">Ligase</keyword>
<evidence type="ECO:0000256" key="5">
    <source>
        <dbReference type="ARBA" id="ARBA00022840"/>
    </source>
</evidence>
<comment type="similarity">
    <text evidence="10">Belongs to the MurCDEF family. MurF subfamily.</text>
</comment>
<dbReference type="InterPro" id="IPR036565">
    <property type="entry name" value="Mur-like_cat_sf"/>
</dbReference>
<evidence type="ECO:0000256" key="8">
    <source>
        <dbReference type="ARBA" id="ARBA00023306"/>
    </source>
</evidence>
<proteinExistence type="inferred from homology"/>
<comment type="caution">
    <text evidence="15">The sequence shown here is derived from an EMBL/GenBank/DDBJ whole genome shotgun (WGS) entry which is preliminary data.</text>
</comment>
<dbReference type="Pfam" id="PF02875">
    <property type="entry name" value="Mur_ligase_C"/>
    <property type="match status" value="1"/>
</dbReference>
<comment type="catalytic activity">
    <reaction evidence="10 11">
        <text>D-alanyl-D-alanine + UDP-N-acetyl-alpha-D-muramoyl-L-alanyl-gamma-D-glutamyl-meso-2,6-diaminopimelate + ATP = UDP-N-acetyl-alpha-D-muramoyl-L-alanyl-gamma-D-glutamyl-meso-2,6-diaminopimeloyl-D-alanyl-D-alanine + ADP + phosphate + H(+)</text>
        <dbReference type="Rhea" id="RHEA:28374"/>
        <dbReference type="ChEBI" id="CHEBI:15378"/>
        <dbReference type="ChEBI" id="CHEBI:30616"/>
        <dbReference type="ChEBI" id="CHEBI:43474"/>
        <dbReference type="ChEBI" id="CHEBI:57822"/>
        <dbReference type="ChEBI" id="CHEBI:61386"/>
        <dbReference type="ChEBI" id="CHEBI:83905"/>
        <dbReference type="ChEBI" id="CHEBI:456216"/>
        <dbReference type="EC" id="6.3.2.10"/>
    </reaction>
</comment>
<dbReference type="SUPFAM" id="SSF53623">
    <property type="entry name" value="MurD-like peptide ligases, catalytic domain"/>
    <property type="match status" value="1"/>
</dbReference>
<dbReference type="EMBL" id="JAIOIV010000133">
    <property type="protein sequence ID" value="MBZ0158055.1"/>
    <property type="molecule type" value="Genomic_DNA"/>
</dbReference>
<evidence type="ECO:0000259" key="13">
    <source>
        <dbReference type="Pfam" id="PF02875"/>
    </source>
</evidence>
<dbReference type="PANTHER" id="PTHR43024:SF1">
    <property type="entry name" value="UDP-N-ACETYLMURAMOYL-TRIPEPTIDE--D-ALANYL-D-ALANINE LIGASE"/>
    <property type="match status" value="1"/>
</dbReference>
<evidence type="ECO:0000313" key="16">
    <source>
        <dbReference type="Proteomes" id="UP000705867"/>
    </source>
</evidence>
<keyword evidence="7 10" id="KW-0573">Peptidoglycan synthesis</keyword>
<dbReference type="GO" id="GO:0005524">
    <property type="term" value="F:ATP binding"/>
    <property type="evidence" value="ECO:0007669"/>
    <property type="project" value="UniProtKB-UniRule"/>
</dbReference>
<comment type="pathway">
    <text evidence="10 11">Cell wall biogenesis; peptidoglycan biosynthesis.</text>
</comment>
<dbReference type="InterPro" id="IPR005863">
    <property type="entry name" value="UDP-N-AcMur_synth"/>
</dbReference>
<dbReference type="Gene3D" id="3.40.1390.10">
    <property type="entry name" value="MurE/MurF, N-terminal domain"/>
    <property type="match status" value="1"/>
</dbReference>
<keyword evidence="9 10" id="KW-0961">Cell wall biogenesis/degradation</keyword>
<dbReference type="GO" id="GO:0009252">
    <property type="term" value="P:peptidoglycan biosynthetic process"/>
    <property type="evidence" value="ECO:0007669"/>
    <property type="project" value="UniProtKB-UniRule"/>
</dbReference>
<accession>A0A953M321</accession>
<protein>
    <recommendedName>
        <fullName evidence="10 11">UDP-N-acetylmuramoyl-tripeptide--D-alanyl-D-alanine ligase</fullName>
        <ecNumber evidence="10 11">6.3.2.10</ecNumber>
    </recommendedName>
    <alternativeName>
        <fullName evidence="10">D-alanyl-D-alanine-adding enzyme</fullName>
    </alternativeName>
</protein>
<dbReference type="HAMAP" id="MF_02019">
    <property type="entry name" value="MurF"/>
    <property type="match status" value="1"/>
</dbReference>
<feature type="binding site" evidence="10">
    <location>
        <begin position="123"/>
        <end position="129"/>
    </location>
    <ligand>
        <name>ATP</name>
        <dbReference type="ChEBI" id="CHEBI:30616"/>
    </ligand>
</feature>
<dbReference type="SUPFAM" id="SSF53244">
    <property type="entry name" value="MurD-like peptide ligases, peptide-binding domain"/>
    <property type="match status" value="1"/>
</dbReference>
<evidence type="ECO:0000256" key="10">
    <source>
        <dbReference type="HAMAP-Rule" id="MF_02019"/>
    </source>
</evidence>
<feature type="domain" description="Mur ligase central" evidence="14">
    <location>
        <begin position="121"/>
        <end position="306"/>
    </location>
</feature>
<evidence type="ECO:0000313" key="15">
    <source>
        <dbReference type="EMBL" id="MBZ0158055.1"/>
    </source>
</evidence>
<keyword evidence="1 10" id="KW-0963">Cytoplasm</keyword>
<dbReference type="Gene3D" id="3.40.1190.10">
    <property type="entry name" value="Mur-like, catalytic domain"/>
    <property type="match status" value="1"/>
</dbReference>
<evidence type="ECO:0000256" key="1">
    <source>
        <dbReference type="ARBA" id="ARBA00022490"/>
    </source>
</evidence>